<feature type="transmembrane region" description="Helical" evidence="6">
    <location>
        <begin position="342"/>
        <end position="366"/>
    </location>
</feature>
<dbReference type="Pfam" id="PF13440">
    <property type="entry name" value="Polysacc_synt_3"/>
    <property type="match status" value="1"/>
</dbReference>
<evidence type="ECO:0008006" key="9">
    <source>
        <dbReference type="Google" id="ProtNLM"/>
    </source>
</evidence>
<accession>A0A523URH9</accession>
<gene>
    <name evidence="7" type="ORF">E3J62_08505</name>
</gene>
<feature type="transmembrane region" description="Helical" evidence="6">
    <location>
        <begin position="156"/>
        <end position="178"/>
    </location>
</feature>
<evidence type="ECO:0000313" key="8">
    <source>
        <dbReference type="Proteomes" id="UP000315525"/>
    </source>
</evidence>
<feature type="transmembrane region" description="Helical" evidence="6">
    <location>
        <begin position="12"/>
        <end position="34"/>
    </location>
</feature>
<keyword evidence="2" id="KW-1003">Cell membrane</keyword>
<dbReference type="InterPro" id="IPR050833">
    <property type="entry name" value="Poly_Biosynth_Transport"/>
</dbReference>
<keyword evidence="5 6" id="KW-0472">Membrane</keyword>
<dbReference type="PANTHER" id="PTHR30250">
    <property type="entry name" value="PST FAMILY PREDICTED COLANIC ACID TRANSPORTER"/>
    <property type="match status" value="1"/>
</dbReference>
<organism evidence="7 8">
    <name type="scientific">candidate division TA06 bacterium</name>
    <dbReference type="NCBI Taxonomy" id="2250710"/>
    <lineage>
        <taxon>Bacteria</taxon>
        <taxon>Bacteria division TA06</taxon>
    </lineage>
</organism>
<dbReference type="AlphaFoldDB" id="A0A523URH9"/>
<dbReference type="GO" id="GO:0005886">
    <property type="term" value="C:plasma membrane"/>
    <property type="evidence" value="ECO:0007669"/>
    <property type="project" value="UniProtKB-SubCell"/>
</dbReference>
<protein>
    <recommendedName>
        <fullName evidence="9">Polysaccharide biosynthesis protein C-terminal domain-containing protein</fullName>
    </recommendedName>
</protein>
<feature type="transmembrane region" description="Helical" evidence="6">
    <location>
        <begin position="398"/>
        <end position="418"/>
    </location>
</feature>
<evidence type="ECO:0000256" key="6">
    <source>
        <dbReference type="SAM" id="Phobius"/>
    </source>
</evidence>
<feature type="transmembrane region" description="Helical" evidence="6">
    <location>
        <begin position="123"/>
        <end position="144"/>
    </location>
</feature>
<comment type="subcellular location">
    <subcellularLocation>
        <location evidence="1">Cell membrane</location>
        <topology evidence="1">Multi-pass membrane protein</topology>
    </subcellularLocation>
</comment>
<keyword evidence="4 6" id="KW-1133">Transmembrane helix</keyword>
<evidence type="ECO:0000256" key="3">
    <source>
        <dbReference type="ARBA" id="ARBA00022692"/>
    </source>
</evidence>
<feature type="transmembrane region" description="Helical" evidence="6">
    <location>
        <begin position="184"/>
        <end position="204"/>
    </location>
</feature>
<feature type="transmembrane region" description="Helical" evidence="6">
    <location>
        <begin position="90"/>
        <end position="111"/>
    </location>
</feature>
<proteinExistence type="predicted"/>
<keyword evidence="3 6" id="KW-0812">Transmembrane</keyword>
<sequence>MVKNSRKILSSSVVQVLNYFVGVVVALLLTPFLIGKLGDYYYGIWILISTIVGYFALSEFGVGSALQNHLSICLGKNDPDEYRIIFSNGFFLYFLISAVVFFLVAISLLTVLLLESRFAESHLIAGVMVIIGLNLSISFVFYPYVAVLKSHIRLDVVAWVEVLKILMTAALMVVVLTLGYGLRTLALVTLVASLCSNFVFLSAARRVVPRLGFQRGHLDRNELKSLLVYSGKTFLAQIGDILRFKVDEVVTAAFISVNHVTHYAVANKLATMSNKPSLRFLGILSPLLAQYVGREDAQKLKERFLLGVKVTGAFSVFVYSGLIILGAPFIRRWLGPSYIDSYAPLVILGGAFLMIRTQSTAISLMYAKARHHYYAFMNLSEGVANLGLSILFVKYFGLGINGVALGTLIPTIITRLFIQPVIAAKLVKMAVIDYYALVLRIFLLGALIYGLAFLARSVLALTMYWQLGIAFAILSGLFLVHVGLLLNREERTLVSKSIREWYRSRAE</sequence>
<feature type="transmembrane region" description="Helical" evidence="6">
    <location>
        <begin position="430"/>
        <end position="452"/>
    </location>
</feature>
<feature type="transmembrane region" description="Helical" evidence="6">
    <location>
        <begin position="40"/>
        <end position="57"/>
    </location>
</feature>
<evidence type="ECO:0000256" key="5">
    <source>
        <dbReference type="ARBA" id="ARBA00023136"/>
    </source>
</evidence>
<dbReference type="EMBL" id="SOJN01000094">
    <property type="protein sequence ID" value="TET45140.1"/>
    <property type="molecule type" value="Genomic_DNA"/>
</dbReference>
<reference evidence="7 8" key="1">
    <citation type="submission" date="2019-03" db="EMBL/GenBank/DDBJ databases">
        <title>Metabolic potential of uncultured bacteria and archaea associated with petroleum seepage in deep-sea sediments.</title>
        <authorList>
            <person name="Dong X."/>
            <person name="Hubert C."/>
        </authorList>
    </citation>
    <scope>NUCLEOTIDE SEQUENCE [LARGE SCALE GENOMIC DNA]</scope>
    <source>
        <strain evidence="7">E44_bin18</strain>
    </source>
</reference>
<evidence type="ECO:0000256" key="1">
    <source>
        <dbReference type="ARBA" id="ARBA00004651"/>
    </source>
</evidence>
<comment type="caution">
    <text evidence="7">The sequence shown here is derived from an EMBL/GenBank/DDBJ whole genome shotgun (WGS) entry which is preliminary data.</text>
</comment>
<evidence type="ECO:0000313" key="7">
    <source>
        <dbReference type="EMBL" id="TET45140.1"/>
    </source>
</evidence>
<feature type="transmembrane region" description="Helical" evidence="6">
    <location>
        <begin position="373"/>
        <end position="392"/>
    </location>
</feature>
<evidence type="ECO:0000256" key="2">
    <source>
        <dbReference type="ARBA" id="ARBA00022475"/>
    </source>
</evidence>
<evidence type="ECO:0000256" key="4">
    <source>
        <dbReference type="ARBA" id="ARBA00022989"/>
    </source>
</evidence>
<feature type="transmembrane region" description="Helical" evidence="6">
    <location>
        <begin position="304"/>
        <end position="330"/>
    </location>
</feature>
<dbReference type="PANTHER" id="PTHR30250:SF26">
    <property type="entry name" value="PSMA PROTEIN"/>
    <property type="match status" value="1"/>
</dbReference>
<feature type="transmembrane region" description="Helical" evidence="6">
    <location>
        <begin position="464"/>
        <end position="486"/>
    </location>
</feature>
<dbReference type="Proteomes" id="UP000315525">
    <property type="component" value="Unassembled WGS sequence"/>
</dbReference>
<name>A0A523URH9_UNCT6</name>